<dbReference type="HAMAP" id="MF_00048">
    <property type="entry name" value="UPF0102"/>
    <property type="match status" value="1"/>
</dbReference>
<dbReference type="RefSeq" id="WP_107243723.1">
    <property type="nucleotide sequence ID" value="NZ_PYMJ01000017.1"/>
</dbReference>
<keyword evidence="4" id="KW-1185">Reference proteome</keyword>
<dbReference type="AlphaFoldDB" id="A0A2T3JDV6"/>
<evidence type="ECO:0000313" key="3">
    <source>
        <dbReference type="EMBL" id="PSU47058.1"/>
    </source>
</evidence>
<evidence type="ECO:0000256" key="1">
    <source>
        <dbReference type="ARBA" id="ARBA00006738"/>
    </source>
</evidence>
<dbReference type="EMBL" id="PYMJ01000017">
    <property type="protein sequence ID" value="PSU47058.1"/>
    <property type="molecule type" value="Genomic_DNA"/>
</dbReference>
<dbReference type="OrthoDB" id="9794876at2"/>
<dbReference type="PANTHER" id="PTHR34039">
    <property type="entry name" value="UPF0102 PROTEIN YRAN"/>
    <property type="match status" value="1"/>
</dbReference>
<gene>
    <name evidence="3" type="ORF">C9J12_16535</name>
</gene>
<dbReference type="InterPro" id="IPR003509">
    <property type="entry name" value="UPF0102_YraN-like"/>
</dbReference>
<dbReference type="GO" id="GO:0003676">
    <property type="term" value="F:nucleic acid binding"/>
    <property type="evidence" value="ECO:0007669"/>
    <property type="project" value="InterPro"/>
</dbReference>
<name>A0A2T3JDV6_9GAMM</name>
<dbReference type="CDD" id="cd20736">
    <property type="entry name" value="PoNe_Nuclease"/>
    <property type="match status" value="1"/>
</dbReference>
<dbReference type="InterPro" id="IPR011335">
    <property type="entry name" value="Restrct_endonuc-II-like"/>
</dbReference>
<organism evidence="3 4">
    <name type="scientific">Photobacterium frigidiphilum</name>
    <dbReference type="NCBI Taxonomy" id="264736"/>
    <lineage>
        <taxon>Bacteria</taxon>
        <taxon>Pseudomonadati</taxon>
        <taxon>Pseudomonadota</taxon>
        <taxon>Gammaproteobacteria</taxon>
        <taxon>Vibrionales</taxon>
        <taxon>Vibrionaceae</taxon>
        <taxon>Photobacterium</taxon>
    </lineage>
</organism>
<dbReference type="Gene3D" id="3.40.1350.10">
    <property type="match status" value="1"/>
</dbReference>
<comment type="caution">
    <text evidence="3">The sequence shown here is derived from an EMBL/GenBank/DDBJ whole genome shotgun (WGS) entry which is preliminary data.</text>
</comment>
<dbReference type="NCBIfam" id="TIGR00252">
    <property type="entry name" value="YraN family protein"/>
    <property type="match status" value="1"/>
</dbReference>
<dbReference type="NCBIfam" id="NF009150">
    <property type="entry name" value="PRK12497.1-3"/>
    <property type="match status" value="1"/>
</dbReference>
<dbReference type="InterPro" id="IPR011856">
    <property type="entry name" value="tRNA_endonuc-like_dom_sf"/>
</dbReference>
<accession>A0A2T3JDV6</accession>
<dbReference type="Proteomes" id="UP000240987">
    <property type="component" value="Unassembled WGS sequence"/>
</dbReference>
<dbReference type="Pfam" id="PF02021">
    <property type="entry name" value="UPF0102"/>
    <property type="match status" value="1"/>
</dbReference>
<protein>
    <recommendedName>
        <fullName evidence="2">UPF0102 protein C9J12_16535</fullName>
    </recommendedName>
</protein>
<reference evidence="3 4" key="1">
    <citation type="submission" date="2018-01" db="EMBL/GenBank/DDBJ databases">
        <title>Whole genome sequencing of Histamine producing bacteria.</title>
        <authorList>
            <person name="Butler K."/>
        </authorList>
    </citation>
    <scope>NUCLEOTIDE SEQUENCE [LARGE SCALE GENOMIC DNA]</scope>
    <source>
        <strain evidence="3 4">JCM 12947</strain>
    </source>
</reference>
<dbReference type="SUPFAM" id="SSF52980">
    <property type="entry name" value="Restriction endonuclease-like"/>
    <property type="match status" value="1"/>
</dbReference>
<proteinExistence type="inferred from homology"/>
<comment type="similarity">
    <text evidence="1 2">Belongs to the UPF0102 family.</text>
</comment>
<sequence length="125" mass="14702">MVSPLQLNKRQQGQVYEVMAEQYLQRHHLKPVERNFTCRSGEIDLIMRDKSCVVFVEVKFRKQNHFGSAAEAVNWRKQQKLKRAALLWLKKNGLSTEHTEFRFDVVAIQGPDQQIEWFTNTLVEG</sequence>
<evidence type="ECO:0000256" key="2">
    <source>
        <dbReference type="HAMAP-Rule" id="MF_00048"/>
    </source>
</evidence>
<evidence type="ECO:0000313" key="4">
    <source>
        <dbReference type="Proteomes" id="UP000240987"/>
    </source>
</evidence>
<dbReference type="PANTHER" id="PTHR34039:SF1">
    <property type="entry name" value="UPF0102 PROTEIN YRAN"/>
    <property type="match status" value="1"/>
</dbReference>